<sequence>MAPPTTAIASHGDLESKPKAIYGSGKTILRIGNGGAGATGLLEALCLDYLSTLPEPASITWVANHSRHTQLALLNDYIDIALTYERKEEAVAEAEGWSITYGPVFHDHFCVVGPVSDPVGIRSARSPHEALAMIARSRHPFHSRRDGSATMYKEEDLWGFSSLAPWESDGEADWFKKSHLPPAEALIGADQAGAYLVTDRSTLLRQTGLGMISNSTVFFEPTSRYHYFMNSCYALSSPLAPAETKRQVTLFIEYLTSPRGQRVIGGYGIGDGWALFATLEEKCAGTLLRRGRPKGGRWVMPSVL</sequence>
<accession>A0A136JGX5</accession>
<evidence type="ECO:0000313" key="3">
    <source>
        <dbReference type="Proteomes" id="UP000070501"/>
    </source>
</evidence>
<dbReference type="InParanoid" id="A0A136JGX5"/>
<dbReference type="PANTHER" id="PTHR37945:SF1">
    <property type="entry name" value="EXTRACELLULAR TUNGSTATE BINDING PROTEIN"/>
    <property type="match status" value="1"/>
</dbReference>
<dbReference type="InterPro" id="IPR024370">
    <property type="entry name" value="PBP_domain"/>
</dbReference>
<dbReference type="STRING" id="196109.A0A136JGX5"/>
<dbReference type="AlphaFoldDB" id="A0A136JGX5"/>
<gene>
    <name evidence="2" type="ORF">Micbo1qcDRAFT_229281</name>
</gene>
<dbReference type="PANTHER" id="PTHR37945">
    <property type="entry name" value="EXTRACELLULAR TUNGSTATE BINDING PROTEIN"/>
    <property type="match status" value="1"/>
</dbReference>
<reference evidence="3" key="1">
    <citation type="submission" date="2016-02" db="EMBL/GenBank/DDBJ databases">
        <title>Draft genome sequence of Microdochium bolleyi, a fungal endophyte of beachgrass.</title>
        <authorList>
            <consortium name="DOE Joint Genome Institute"/>
            <person name="David A.S."/>
            <person name="May G."/>
            <person name="Haridas S."/>
            <person name="Lim J."/>
            <person name="Wang M."/>
            <person name="Labutti K."/>
            <person name="Lipzen A."/>
            <person name="Barry K."/>
            <person name="Grigoriev I.V."/>
        </authorList>
    </citation>
    <scope>NUCLEOTIDE SEQUENCE [LARGE SCALE GENOMIC DNA]</scope>
    <source>
        <strain evidence="3">J235TASD1</strain>
    </source>
</reference>
<evidence type="ECO:0000313" key="2">
    <source>
        <dbReference type="EMBL" id="KXJ96346.1"/>
    </source>
</evidence>
<protein>
    <recommendedName>
        <fullName evidence="1">PBP domain-containing protein</fullName>
    </recommendedName>
</protein>
<dbReference type="Pfam" id="PF12849">
    <property type="entry name" value="PBP_like_2"/>
    <property type="match status" value="1"/>
</dbReference>
<organism evidence="2 3">
    <name type="scientific">Microdochium bolleyi</name>
    <dbReference type="NCBI Taxonomy" id="196109"/>
    <lineage>
        <taxon>Eukaryota</taxon>
        <taxon>Fungi</taxon>
        <taxon>Dikarya</taxon>
        <taxon>Ascomycota</taxon>
        <taxon>Pezizomycotina</taxon>
        <taxon>Sordariomycetes</taxon>
        <taxon>Xylariomycetidae</taxon>
        <taxon>Xylariales</taxon>
        <taxon>Microdochiaceae</taxon>
        <taxon>Microdochium</taxon>
    </lineage>
</organism>
<keyword evidence="3" id="KW-1185">Reference proteome</keyword>
<dbReference type="Proteomes" id="UP000070501">
    <property type="component" value="Unassembled WGS sequence"/>
</dbReference>
<feature type="domain" description="PBP" evidence="1">
    <location>
        <begin position="23"/>
        <end position="199"/>
    </location>
</feature>
<dbReference type="EMBL" id="KQ964245">
    <property type="protein sequence ID" value="KXJ96346.1"/>
    <property type="molecule type" value="Genomic_DNA"/>
</dbReference>
<dbReference type="Gene3D" id="3.40.190.10">
    <property type="entry name" value="Periplasmic binding protein-like II"/>
    <property type="match status" value="2"/>
</dbReference>
<proteinExistence type="predicted"/>
<dbReference type="OrthoDB" id="10260248at2759"/>
<dbReference type="SUPFAM" id="SSF53850">
    <property type="entry name" value="Periplasmic binding protein-like II"/>
    <property type="match status" value="1"/>
</dbReference>
<evidence type="ECO:0000259" key="1">
    <source>
        <dbReference type="Pfam" id="PF12849"/>
    </source>
</evidence>
<dbReference type="InterPro" id="IPR052738">
    <property type="entry name" value="ABC-Tungstate_binding"/>
</dbReference>
<name>A0A136JGX5_9PEZI</name>